<dbReference type="PANTHER" id="PTHR43284:SF1">
    <property type="entry name" value="ASPARAGINE SYNTHETASE"/>
    <property type="match status" value="1"/>
</dbReference>
<dbReference type="InterPro" id="IPR017932">
    <property type="entry name" value="GATase_2_dom"/>
</dbReference>
<evidence type="ECO:0000313" key="13">
    <source>
        <dbReference type="EMBL" id="OAT85727.1"/>
    </source>
</evidence>
<organism evidence="13 14">
    <name type="scientific">Desulfotomaculum copahuensis</name>
    <dbReference type="NCBI Taxonomy" id="1838280"/>
    <lineage>
        <taxon>Bacteria</taxon>
        <taxon>Bacillati</taxon>
        <taxon>Bacillota</taxon>
        <taxon>Clostridia</taxon>
        <taxon>Eubacteriales</taxon>
        <taxon>Desulfotomaculaceae</taxon>
        <taxon>Desulfotomaculum</taxon>
    </lineage>
</organism>
<dbReference type="RefSeq" id="WP_066666680.1">
    <property type="nucleotide sequence ID" value="NZ_LYVF01000050.1"/>
</dbReference>
<comment type="similarity">
    <text evidence="2">Belongs to the asparagine synthetase family.</text>
</comment>
<keyword evidence="5 10" id="KW-0067">ATP-binding</keyword>
<evidence type="ECO:0000256" key="11">
    <source>
        <dbReference type="PIRSR" id="PIRSR001589-3"/>
    </source>
</evidence>
<reference evidence="13 14" key="1">
    <citation type="submission" date="2016-04" db="EMBL/GenBank/DDBJ databases">
        <authorList>
            <person name="Evans L.H."/>
            <person name="Alamgir A."/>
            <person name="Owens N."/>
            <person name="Weber N.D."/>
            <person name="Virtaneva K."/>
            <person name="Barbian K."/>
            <person name="Babar A."/>
            <person name="Rosenke K."/>
        </authorList>
    </citation>
    <scope>NUCLEOTIDE SEQUENCE [LARGE SCALE GENOMIC DNA]</scope>
    <source>
        <strain evidence="13 14">LMa1</strain>
    </source>
</reference>
<dbReference type="NCBIfam" id="TIGR01536">
    <property type="entry name" value="asn_synth_AEB"/>
    <property type="match status" value="1"/>
</dbReference>
<dbReference type="PANTHER" id="PTHR43284">
    <property type="entry name" value="ASPARAGINE SYNTHETASE (GLUTAMINE-HYDROLYZING)"/>
    <property type="match status" value="1"/>
</dbReference>
<dbReference type="InterPro" id="IPR033738">
    <property type="entry name" value="AsnB_N"/>
</dbReference>
<gene>
    <name evidence="13" type="ORF">A6M21_17085</name>
</gene>
<evidence type="ECO:0000313" key="14">
    <source>
        <dbReference type="Proteomes" id="UP000078532"/>
    </source>
</evidence>
<dbReference type="AlphaFoldDB" id="A0A1B7LHG4"/>
<dbReference type="InterPro" id="IPR051786">
    <property type="entry name" value="ASN_synthetase/amidase"/>
</dbReference>
<keyword evidence="9" id="KW-0028">Amino-acid biosynthesis</keyword>
<evidence type="ECO:0000256" key="3">
    <source>
        <dbReference type="ARBA" id="ARBA00012737"/>
    </source>
</evidence>
<evidence type="ECO:0000256" key="5">
    <source>
        <dbReference type="ARBA" id="ARBA00022840"/>
    </source>
</evidence>
<keyword evidence="4 10" id="KW-0547">Nucleotide-binding</keyword>
<dbReference type="InterPro" id="IPR001962">
    <property type="entry name" value="Asn_synthase"/>
</dbReference>
<feature type="binding site" evidence="10">
    <location>
        <begin position="365"/>
        <end position="366"/>
    </location>
    <ligand>
        <name>ATP</name>
        <dbReference type="ChEBI" id="CHEBI:30616"/>
    </ligand>
</feature>
<dbReference type="Pfam" id="PF13537">
    <property type="entry name" value="GATase_7"/>
    <property type="match status" value="1"/>
</dbReference>
<sequence length="647" mass="72919">MCGICGVVYNENDFIPPVYLLNNMCRQLFHRGPDERGMHREAGLGLGFQRLSIIDRRSGHQPMANEDETLWLVCNGEIYNYHELREMLQAKGHKFATRSDVEVILHLYEEEGDNLLARLRGMFAFALWDGKKRQLMLARDRLGIKPLYYTMLPRGLAFASEIKALLTLPEVKTIPNTEALHSYLTFRYVPAPETFFQGIRKVKPAHYLICRQGKISEHRYWDYLSITATGYNEDECAESLLDLLQQTVKQHLQSEVPVGVFLSSGLDSSTILALAAGAGANLNTFSLGFCRDGQPHPGFWELSGAREIADMYRTRHREIEVSPHQIPGALAAIVRQVEEPLGDPTEIPLYFISRAAAEDVTVVLSGEGADEIFAGYEIYLEPQAARLFQLLPAFIRRQLIVPLAGLLPAGFPGKNFVRRASTFLPRWYRGVGFTFSEEEKSMLYTAQMKQATAGKDPGDITAANAERLEKLDPLNQMLYLDTQFWLSDDTLLKADKITMAHALELRVPFLDHRVVEFAASLPAGFKVKGKTLKYILKKATEVILPDAVINRKKIGFTAPISSWITAELRPYAEDLLTSPRFLERGYFNPQAVADLLAASRKGICVQTRQVYTLMVLELWHRLFIDGDCEAVMSPESLKQRVCLPVTG</sequence>
<dbReference type="STRING" id="1838280.A6M21_17085"/>
<dbReference type="Gene3D" id="3.60.20.10">
    <property type="entry name" value="Glutamine Phosphoribosylpyrophosphate, subunit 1, domain 1"/>
    <property type="match status" value="1"/>
</dbReference>
<proteinExistence type="inferred from homology"/>
<evidence type="ECO:0000256" key="8">
    <source>
        <dbReference type="ARBA" id="ARBA00048741"/>
    </source>
</evidence>
<protein>
    <recommendedName>
        <fullName evidence="3">asparagine synthase (glutamine-hydrolyzing)</fullName>
        <ecNumber evidence="3">6.3.5.4</ecNumber>
    </recommendedName>
</protein>
<comment type="pathway">
    <text evidence="1">Amino-acid biosynthesis; L-asparagine biosynthesis; L-asparagine from L-aspartate (L-Gln route): step 1/1.</text>
</comment>
<dbReference type="InterPro" id="IPR006426">
    <property type="entry name" value="Asn_synth_AEB"/>
</dbReference>
<feature type="site" description="Important for beta-aspartyl-AMP intermediate formation" evidence="11">
    <location>
        <position position="367"/>
    </location>
</feature>
<dbReference type="CDD" id="cd01991">
    <property type="entry name" value="Asn_synthase_B_C"/>
    <property type="match status" value="1"/>
</dbReference>
<evidence type="ECO:0000256" key="2">
    <source>
        <dbReference type="ARBA" id="ARBA00005752"/>
    </source>
</evidence>
<dbReference type="SUPFAM" id="SSF52402">
    <property type="entry name" value="Adenine nucleotide alpha hydrolases-like"/>
    <property type="match status" value="1"/>
</dbReference>
<dbReference type="GO" id="GO:0004066">
    <property type="term" value="F:asparagine synthase (glutamine-hydrolyzing) activity"/>
    <property type="evidence" value="ECO:0007669"/>
    <property type="project" value="UniProtKB-EC"/>
</dbReference>
<dbReference type="GO" id="GO:0005524">
    <property type="term" value="F:ATP binding"/>
    <property type="evidence" value="ECO:0007669"/>
    <property type="project" value="UniProtKB-KW"/>
</dbReference>
<dbReference type="GO" id="GO:0006529">
    <property type="term" value="P:asparagine biosynthetic process"/>
    <property type="evidence" value="ECO:0007669"/>
    <property type="project" value="UniProtKB-KW"/>
</dbReference>
<keyword evidence="6 9" id="KW-0061">Asparagine biosynthesis</keyword>
<dbReference type="InterPro" id="IPR029055">
    <property type="entry name" value="Ntn_hydrolases_N"/>
</dbReference>
<feature type="binding site" evidence="10">
    <location>
        <position position="100"/>
    </location>
    <ligand>
        <name>L-glutamine</name>
        <dbReference type="ChEBI" id="CHEBI:58359"/>
    </ligand>
</feature>
<evidence type="ECO:0000256" key="6">
    <source>
        <dbReference type="ARBA" id="ARBA00022888"/>
    </source>
</evidence>
<name>A0A1B7LHG4_9FIRM</name>
<dbReference type="Gene3D" id="3.40.50.620">
    <property type="entry name" value="HUPs"/>
    <property type="match status" value="1"/>
</dbReference>
<evidence type="ECO:0000256" key="4">
    <source>
        <dbReference type="ARBA" id="ARBA00022741"/>
    </source>
</evidence>
<dbReference type="EC" id="6.3.5.4" evidence="3"/>
<dbReference type="GO" id="GO:0005829">
    <property type="term" value="C:cytosol"/>
    <property type="evidence" value="ECO:0007669"/>
    <property type="project" value="TreeGrafter"/>
</dbReference>
<dbReference type="PIRSF" id="PIRSF001589">
    <property type="entry name" value="Asn_synthetase_glu-h"/>
    <property type="match status" value="1"/>
</dbReference>
<keyword evidence="7 9" id="KW-0315">Glutamine amidotransferase</keyword>
<dbReference type="SUPFAM" id="SSF56235">
    <property type="entry name" value="N-terminal nucleophile aminohydrolases (Ntn hydrolases)"/>
    <property type="match status" value="1"/>
</dbReference>
<evidence type="ECO:0000256" key="9">
    <source>
        <dbReference type="PIRSR" id="PIRSR001589-1"/>
    </source>
</evidence>
<dbReference type="Pfam" id="PF00733">
    <property type="entry name" value="Asn_synthase"/>
    <property type="match status" value="1"/>
</dbReference>
<dbReference type="Proteomes" id="UP000078532">
    <property type="component" value="Unassembled WGS sequence"/>
</dbReference>
<evidence type="ECO:0000256" key="10">
    <source>
        <dbReference type="PIRSR" id="PIRSR001589-2"/>
    </source>
</evidence>
<dbReference type="PROSITE" id="PS51278">
    <property type="entry name" value="GATASE_TYPE_2"/>
    <property type="match status" value="1"/>
</dbReference>
<dbReference type="CDD" id="cd00712">
    <property type="entry name" value="AsnB"/>
    <property type="match status" value="1"/>
</dbReference>
<feature type="domain" description="Glutamine amidotransferase type-2" evidence="12">
    <location>
        <begin position="2"/>
        <end position="213"/>
    </location>
</feature>
<comment type="caution">
    <text evidence="13">The sequence shown here is derived from an EMBL/GenBank/DDBJ whole genome shotgun (WGS) entry which is preliminary data.</text>
</comment>
<dbReference type="EMBL" id="LYVF01000050">
    <property type="protein sequence ID" value="OAT85727.1"/>
    <property type="molecule type" value="Genomic_DNA"/>
</dbReference>
<evidence type="ECO:0000259" key="12">
    <source>
        <dbReference type="PROSITE" id="PS51278"/>
    </source>
</evidence>
<accession>A0A1B7LHG4</accession>
<evidence type="ECO:0000256" key="1">
    <source>
        <dbReference type="ARBA" id="ARBA00005187"/>
    </source>
</evidence>
<evidence type="ECO:0000256" key="7">
    <source>
        <dbReference type="ARBA" id="ARBA00022962"/>
    </source>
</evidence>
<dbReference type="OrthoDB" id="9763290at2"/>
<comment type="catalytic activity">
    <reaction evidence="8">
        <text>L-aspartate + L-glutamine + ATP + H2O = L-asparagine + L-glutamate + AMP + diphosphate + H(+)</text>
        <dbReference type="Rhea" id="RHEA:12228"/>
        <dbReference type="ChEBI" id="CHEBI:15377"/>
        <dbReference type="ChEBI" id="CHEBI:15378"/>
        <dbReference type="ChEBI" id="CHEBI:29985"/>
        <dbReference type="ChEBI" id="CHEBI:29991"/>
        <dbReference type="ChEBI" id="CHEBI:30616"/>
        <dbReference type="ChEBI" id="CHEBI:33019"/>
        <dbReference type="ChEBI" id="CHEBI:58048"/>
        <dbReference type="ChEBI" id="CHEBI:58359"/>
        <dbReference type="ChEBI" id="CHEBI:456215"/>
        <dbReference type="EC" id="6.3.5.4"/>
    </reaction>
</comment>
<dbReference type="InterPro" id="IPR014729">
    <property type="entry name" value="Rossmann-like_a/b/a_fold"/>
</dbReference>
<keyword evidence="14" id="KW-1185">Reference proteome</keyword>
<feature type="active site" description="For GATase activity" evidence="9">
    <location>
        <position position="2"/>
    </location>
</feature>